<evidence type="ECO:0000313" key="14">
    <source>
        <dbReference type="EMBL" id="RDU65897.1"/>
    </source>
</evidence>
<keyword evidence="15" id="KW-1185">Reference proteome</keyword>
<keyword evidence="4" id="KW-0997">Cell inner membrane</keyword>
<dbReference type="PANTHER" id="PTHR30160:SF19">
    <property type="entry name" value="LIPOPOLYSACCHARIDE HEPTOSYLTRANSFERASE 1"/>
    <property type="match status" value="1"/>
</dbReference>
<evidence type="ECO:0000256" key="8">
    <source>
        <dbReference type="ARBA" id="ARBA00023136"/>
    </source>
</evidence>
<dbReference type="GO" id="GO:0008713">
    <property type="term" value="F:ADP-heptose-lipopolysaccharide heptosyltransferase activity"/>
    <property type="evidence" value="ECO:0007669"/>
    <property type="project" value="TreeGrafter"/>
</dbReference>
<evidence type="ECO:0000256" key="9">
    <source>
        <dbReference type="ARBA" id="ARBA00043995"/>
    </source>
</evidence>
<dbReference type="EMBL" id="NXLQ01000009">
    <property type="protein sequence ID" value="RDU65897.1"/>
    <property type="molecule type" value="Genomic_DNA"/>
</dbReference>
<evidence type="ECO:0000256" key="13">
    <source>
        <dbReference type="ARBA" id="ARBA00049201"/>
    </source>
</evidence>
<evidence type="ECO:0000256" key="1">
    <source>
        <dbReference type="ARBA" id="ARBA00004515"/>
    </source>
</evidence>
<dbReference type="GO" id="GO:0005886">
    <property type="term" value="C:plasma membrane"/>
    <property type="evidence" value="ECO:0007669"/>
    <property type="project" value="UniProtKB-SubCell"/>
</dbReference>
<dbReference type="RefSeq" id="WP_115543014.1">
    <property type="nucleotide sequence ID" value="NZ_NXLQ01000009.1"/>
</dbReference>
<dbReference type="InterPro" id="IPR011908">
    <property type="entry name" value="LipoPS_heptosylTferase-I"/>
</dbReference>
<reference evidence="14 15" key="1">
    <citation type="submission" date="2018-04" db="EMBL/GenBank/DDBJ databases">
        <title>Novel Campyloabacter and Helicobacter Species and Strains.</title>
        <authorList>
            <person name="Mannion A.J."/>
            <person name="Shen Z."/>
            <person name="Fox J.G."/>
        </authorList>
    </citation>
    <scope>NUCLEOTIDE SEQUENCE [LARGE SCALE GENOMIC DNA]</scope>
    <source>
        <strain evidence="14 15">MIT 17-337</strain>
    </source>
</reference>
<evidence type="ECO:0000256" key="10">
    <source>
        <dbReference type="ARBA" id="ARBA00044041"/>
    </source>
</evidence>
<dbReference type="NCBIfam" id="TIGR02193">
    <property type="entry name" value="heptsyl_trn_I"/>
    <property type="match status" value="1"/>
</dbReference>
<dbReference type="OrthoDB" id="9760688at2"/>
<dbReference type="SUPFAM" id="SSF53756">
    <property type="entry name" value="UDP-Glycosyltransferase/glycogen phosphorylase"/>
    <property type="match status" value="1"/>
</dbReference>
<evidence type="ECO:0000256" key="4">
    <source>
        <dbReference type="ARBA" id="ARBA00022519"/>
    </source>
</evidence>
<proteinExistence type="inferred from homology"/>
<dbReference type="Pfam" id="PF01075">
    <property type="entry name" value="Glyco_transf_9"/>
    <property type="match status" value="1"/>
</dbReference>
<protein>
    <recommendedName>
        <fullName evidence="11">Lipopolysaccharide heptosyltransferase 1</fullName>
        <ecNumber evidence="10">2.4.99.23</ecNumber>
    </recommendedName>
    <alternativeName>
        <fullName evidence="12">ADP-heptose:lipopolysaccharide heptosyltransferase I</fullName>
    </alternativeName>
</protein>
<comment type="caution">
    <text evidence="14">The sequence shown here is derived from an EMBL/GenBank/DDBJ whole genome shotgun (WGS) entry which is preliminary data.</text>
</comment>
<comment type="catalytic activity">
    <reaction evidence="13">
        <text>an alpha-Kdo-(2-&gt;4)-alpha-Kdo-(2-&gt;6)-lipid A + ADP-L-glycero-beta-D-manno-heptose = an L-alpha-D-Hep-(1-&gt;5)-[alpha-Kdo-(2-&gt;4)]-alpha-Kdo-(2-&gt;6)-lipid A + ADP + H(+)</text>
        <dbReference type="Rhea" id="RHEA:74067"/>
        <dbReference type="ChEBI" id="CHEBI:15378"/>
        <dbReference type="ChEBI" id="CHEBI:61506"/>
        <dbReference type="ChEBI" id="CHEBI:176431"/>
        <dbReference type="ChEBI" id="CHEBI:193068"/>
        <dbReference type="ChEBI" id="CHEBI:456216"/>
        <dbReference type="EC" id="2.4.99.23"/>
    </reaction>
</comment>
<evidence type="ECO:0000256" key="5">
    <source>
        <dbReference type="ARBA" id="ARBA00022676"/>
    </source>
</evidence>
<dbReference type="PANTHER" id="PTHR30160">
    <property type="entry name" value="TETRAACYLDISACCHARIDE 4'-KINASE-RELATED"/>
    <property type="match status" value="1"/>
</dbReference>
<name>A0A3D8IKM6_9HELI</name>
<evidence type="ECO:0000256" key="7">
    <source>
        <dbReference type="ARBA" id="ARBA00022985"/>
    </source>
</evidence>
<evidence type="ECO:0000313" key="15">
    <source>
        <dbReference type="Proteomes" id="UP000256379"/>
    </source>
</evidence>
<gene>
    <name evidence="14" type="primary">waaC</name>
    <name evidence="14" type="ORF">CQA53_05475</name>
</gene>
<evidence type="ECO:0000256" key="2">
    <source>
        <dbReference type="ARBA" id="ARBA00004713"/>
    </source>
</evidence>
<evidence type="ECO:0000256" key="12">
    <source>
        <dbReference type="ARBA" id="ARBA00044330"/>
    </source>
</evidence>
<dbReference type="Gene3D" id="3.40.50.2000">
    <property type="entry name" value="Glycogen Phosphorylase B"/>
    <property type="match status" value="2"/>
</dbReference>
<keyword evidence="7" id="KW-0448">Lipopolysaccharide biosynthesis</keyword>
<comment type="pathway">
    <text evidence="2">Bacterial outer membrane biogenesis; LPS core biosynthesis.</text>
</comment>
<dbReference type="InterPro" id="IPR002201">
    <property type="entry name" value="Glyco_trans_9"/>
</dbReference>
<keyword evidence="3" id="KW-1003">Cell membrane</keyword>
<comment type="subcellular location">
    <subcellularLocation>
        <location evidence="1">Cell inner membrane</location>
        <topology evidence="1">Peripheral membrane protein</topology>
        <orientation evidence="1">Cytoplasmic side</orientation>
    </subcellularLocation>
</comment>
<dbReference type="InterPro" id="IPR051199">
    <property type="entry name" value="LPS_LOS_Heptosyltrfase"/>
</dbReference>
<organism evidence="14 15">
    <name type="scientific">Helicobacter didelphidarum</name>
    <dbReference type="NCBI Taxonomy" id="2040648"/>
    <lineage>
        <taxon>Bacteria</taxon>
        <taxon>Pseudomonadati</taxon>
        <taxon>Campylobacterota</taxon>
        <taxon>Epsilonproteobacteria</taxon>
        <taxon>Campylobacterales</taxon>
        <taxon>Helicobacteraceae</taxon>
        <taxon>Helicobacter</taxon>
    </lineage>
</organism>
<evidence type="ECO:0000256" key="6">
    <source>
        <dbReference type="ARBA" id="ARBA00022679"/>
    </source>
</evidence>
<dbReference type="AlphaFoldDB" id="A0A3D8IKM6"/>
<evidence type="ECO:0000256" key="3">
    <source>
        <dbReference type="ARBA" id="ARBA00022475"/>
    </source>
</evidence>
<dbReference type="GO" id="GO:0009244">
    <property type="term" value="P:lipopolysaccharide core region biosynthetic process"/>
    <property type="evidence" value="ECO:0007669"/>
    <property type="project" value="InterPro"/>
</dbReference>
<keyword evidence="8" id="KW-0472">Membrane</keyword>
<keyword evidence="6 14" id="KW-0808">Transferase</keyword>
<dbReference type="GO" id="GO:0005829">
    <property type="term" value="C:cytosol"/>
    <property type="evidence" value="ECO:0007669"/>
    <property type="project" value="TreeGrafter"/>
</dbReference>
<dbReference type="Proteomes" id="UP000256379">
    <property type="component" value="Unassembled WGS sequence"/>
</dbReference>
<keyword evidence="5" id="KW-0328">Glycosyltransferase</keyword>
<comment type="similarity">
    <text evidence="9">Belongs to the glycosyltransferase 9 family.</text>
</comment>
<accession>A0A3D8IKM6</accession>
<evidence type="ECO:0000256" key="11">
    <source>
        <dbReference type="ARBA" id="ARBA00044190"/>
    </source>
</evidence>
<dbReference type="CDD" id="cd03789">
    <property type="entry name" value="GT9_LPS_heptosyltransferase"/>
    <property type="match status" value="1"/>
</dbReference>
<dbReference type="EC" id="2.4.99.23" evidence="10"/>
<sequence>MRIAIIRLSALGDIIIASSMLAGLKSLGDYHIEWFVDERFEGILESSPCINKIHSLPFKKLLKGVGGILEIRQYCKNCGDYDIVIDMQGLMKSALVGKCLNSNVFVGFSKKSAREKWASYFYTHKVEIPYDENILQRNFKVLFDYFTKDTNSNINRNKILNMKNQSLGINFHLLHDDIIKQFKKDSVNINLQDSDNTTKSYKFLFVLEASIQEKVYPIEKYAILAHSLQTFLQQCEFYLIWHDDEENANKLYNLLRKDSLKVHKLPKLNFNSLKFCITQMDCVFGGDTGVTHLAWAMGVSCITLYGNLDSTNGKNMRNTKLERVLLGNPYVVSKSNKFEIASINPREIFEKFKYEIYENTSHG</sequence>